<feature type="compositionally biased region" description="Low complexity" evidence="1">
    <location>
        <begin position="562"/>
        <end position="618"/>
    </location>
</feature>
<feature type="compositionally biased region" description="Polar residues" evidence="1">
    <location>
        <begin position="433"/>
        <end position="448"/>
    </location>
</feature>
<feature type="region of interest" description="Disordered" evidence="1">
    <location>
        <begin position="881"/>
        <end position="959"/>
    </location>
</feature>
<feature type="region of interest" description="Disordered" evidence="1">
    <location>
        <begin position="688"/>
        <end position="734"/>
    </location>
</feature>
<feature type="region of interest" description="Disordered" evidence="1">
    <location>
        <begin position="756"/>
        <end position="776"/>
    </location>
</feature>
<feature type="region of interest" description="Disordered" evidence="1">
    <location>
        <begin position="369"/>
        <end position="390"/>
    </location>
</feature>
<reference evidence="2" key="1">
    <citation type="submission" date="2014-02" db="EMBL/GenBank/DDBJ databases">
        <authorList>
            <person name="Genoscope - CEA"/>
        </authorList>
    </citation>
    <scope>NUCLEOTIDE SEQUENCE</scope>
    <source>
        <strain evidence="2">LS3</strain>
    </source>
</reference>
<gene>
    <name evidence="2" type="ORF">GNLVRS02_ARAD1D17182g</name>
</gene>
<dbReference type="AlphaFoldDB" id="A0A060TFU1"/>
<evidence type="ECO:0000313" key="2">
    <source>
        <dbReference type="EMBL" id="CDP37687.1"/>
    </source>
</evidence>
<reference evidence="2" key="2">
    <citation type="submission" date="2014-06" db="EMBL/GenBank/DDBJ databases">
        <title>The complete genome of Blastobotrys (Arxula) adeninivorans LS3 - a yeast of biotechnological interest.</title>
        <authorList>
            <person name="Kunze G."/>
            <person name="Gaillardin C."/>
            <person name="Czernicka M."/>
            <person name="Durrens P."/>
            <person name="Martin T."/>
            <person name="Boer E."/>
            <person name="Gabaldon T."/>
            <person name="Cruz J."/>
            <person name="Talla E."/>
            <person name="Marck C."/>
            <person name="Goffeau A."/>
            <person name="Barbe V."/>
            <person name="Baret P."/>
            <person name="Baronian K."/>
            <person name="Beier S."/>
            <person name="Bleykasten C."/>
            <person name="Bode R."/>
            <person name="Casaregola S."/>
            <person name="Despons L."/>
            <person name="Fairhead C."/>
            <person name="Giersberg M."/>
            <person name="Gierski P."/>
            <person name="Hahnel U."/>
            <person name="Hartmann A."/>
            <person name="Jankowska D."/>
            <person name="Jubin C."/>
            <person name="Jung P."/>
            <person name="Lafontaine I."/>
            <person name="Leh-Louis V."/>
            <person name="Lemaire M."/>
            <person name="Marcet-Houben M."/>
            <person name="Mascher M."/>
            <person name="Morel G."/>
            <person name="Richard G.-F."/>
            <person name="Riechen J."/>
            <person name="Sacerdot C."/>
            <person name="Sarkar A."/>
            <person name="Savel G."/>
            <person name="Schacherer J."/>
            <person name="Sherman D."/>
            <person name="Straub M.-L."/>
            <person name="Stein N."/>
            <person name="Thierry A."/>
            <person name="Trautwein-Schult A."/>
            <person name="Westhof E."/>
            <person name="Worch S."/>
            <person name="Dujon B."/>
            <person name="Souciet J.-L."/>
            <person name="Wincker P."/>
            <person name="Scholz U."/>
            <person name="Neuveglise N."/>
        </authorList>
    </citation>
    <scope>NUCLEOTIDE SEQUENCE</scope>
    <source>
        <strain evidence="2">LS3</strain>
    </source>
</reference>
<feature type="compositionally biased region" description="Low complexity" evidence="1">
    <location>
        <begin position="42"/>
        <end position="57"/>
    </location>
</feature>
<evidence type="ECO:0000256" key="1">
    <source>
        <dbReference type="SAM" id="MobiDB-lite"/>
    </source>
</evidence>
<organism evidence="2">
    <name type="scientific">Blastobotrys adeninivorans</name>
    <name type="common">Yeast</name>
    <name type="synonym">Arxula adeninivorans</name>
    <dbReference type="NCBI Taxonomy" id="409370"/>
    <lineage>
        <taxon>Eukaryota</taxon>
        <taxon>Fungi</taxon>
        <taxon>Dikarya</taxon>
        <taxon>Ascomycota</taxon>
        <taxon>Saccharomycotina</taxon>
        <taxon>Dipodascomycetes</taxon>
        <taxon>Dipodascales</taxon>
        <taxon>Trichomonascaceae</taxon>
        <taxon>Blastobotrys</taxon>
    </lineage>
</organism>
<feature type="compositionally biased region" description="Polar residues" evidence="1">
    <location>
        <begin position="759"/>
        <end position="769"/>
    </location>
</feature>
<feature type="region of interest" description="Disordered" evidence="1">
    <location>
        <begin position="403"/>
        <end position="467"/>
    </location>
</feature>
<feature type="compositionally biased region" description="Low complexity" evidence="1">
    <location>
        <begin position="935"/>
        <end position="949"/>
    </location>
</feature>
<protein>
    <submittedName>
        <fullName evidence="2">ARAD1D17182p</fullName>
    </submittedName>
</protein>
<feature type="compositionally biased region" description="Polar residues" evidence="1">
    <location>
        <begin position="91"/>
        <end position="114"/>
    </location>
</feature>
<name>A0A060TFU1_BLAAD</name>
<feature type="compositionally biased region" description="Basic residues" evidence="1">
    <location>
        <begin position="646"/>
        <end position="658"/>
    </location>
</feature>
<feature type="region of interest" description="Disordered" evidence="1">
    <location>
        <begin position="977"/>
        <end position="998"/>
    </location>
</feature>
<accession>A0A060TFU1</accession>
<feature type="region of interest" description="Disordered" evidence="1">
    <location>
        <begin position="813"/>
        <end position="838"/>
    </location>
</feature>
<feature type="region of interest" description="Disordered" evidence="1">
    <location>
        <begin position="482"/>
        <end position="520"/>
    </location>
</feature>
<feature type="compositionally biased region" description="Basic and acidic residues" evidence="1">
    <location>
        <begin position="619"/>
        <end position="635"/>
    </location>
</feature>
<feature type="region of interest" description="Disordered" evidence="1">
    <location>
        <begin position="89"/>
        <end position="165"/>
    </location>
</feature>
<sequence length="1026" mass="113640">MAFEASPYTSGSDSVARVLVSSSSSSSPGRRMALAQQKVRLSQQQDQHQSGDSSSSDYPLPHHYYYNTTPRHPPEIEHRIRDTDLRRASVPSPQQVNTPPQLHTANGVESGSTLDTRRRKSAQRLSSIASSSRQEYTSGIPMTASPQPVRAAGTPVYSRQSQSPIKAPGMYLRSLLHRNKSIRRTGSMTRTSSIRRTGTVIGRNSSIRRTGTVRRARFSNPLTSRSGNKDELRSIPYDHTRPAQVGMAPKGRPMMLIRHRTTTRSARGSPVREFFRKLLQKLRTRYGSNKAVYNFTEDQLKRQLSFSIDETPNRRSKYEIKSMELLGFRPKIKRVPIIHDNASAHTASSPSNDLYSSASINTSVIQRQSDALAQDAGSIDTPQLHSGRGRQLSQENVIMQQYHSLEPPQGVTAEYDYTSGESSDQPPRRRKSVQTQTSPQLERSQSQFTRKRSILSRKSTRRSQRDKYTLPVIQRIDLYDNPNPAVKLDHNSSLRRSIRRVRPQSQSGRDGGAPDDTDTPEVSEALAFVEAWSSYLRRAVAVRVVLRQEIHSIEEEEEENWARASSDSASTTTSTSTASHSEYSSDGGSIHSVSSLTSSGSTISASTTSSRSSSTASRHIIEDKELTALPRHETHMSALSGASSERRRHSRTHSHGRPASRLEKRMAELESSLVLDSMYEKYKSLVSRPMGRQVSNPGDPVRPAALTPDSSPGHISVSTPMSKRHSTPPAPLRVTPRRAVSDVPLAVTPGWDKALAAQEAQQKRSTSASTKEKVPTTLPYGYPDMEGMWFSRNVVSPPPSPPDENKVLNVEKRIPSDGSDPKCQTCSLPEKAPRPVDLNKPLPEIPLEIPSGSDELLKQFLAEISMLEDKRAEAKRMSARYRDSAMKTPSPVSSTHEFSPPPTIREREQDSLVSQPPPPASVAGRPMQWARGHSRSASAADSIASHLSSGASLSRGARNMRRSRLMMDKRMSLNTAWGPNRRLDDEQSVTSSAFESDLESMDRTGMLVAVGDVSQPPSATQEHFFI</sequence>
<dbReference type="EMBL" id="HG937694">
    <property type="protein sequence ID" value="CDP37687.1"/>
    <property type="molecule type" value="Genomic_DNA"/>
</dbReference>
<feature type="region of interest" description="Disordered" evidence="1">
    <location>
        <begin position="555"/>
        <end position="664"/>
    </location>
</feature>
<feature type="compositionally biased region" description="Basic residues" evidence="1">
    <location>
        <begin position="449"/>
        <end position="462"/>
    </location>
</feature>
<proteinExistence type="predicted"/>
<feature type="compositionally biased region" description="Low complexity" evidence="1">
    <location>
        <begin position="123"/>
        <end position="134"/>
    </location>
</feature>
<feature type="region of interest" description="Disordered" evidence="1">
    <location>
        <begin position="1"/>
        <end position="75"/>
    </location>
</feature>